<protein>
    <submittedName>
        <fullName evidence="3">Aminopeptidase P family protein</fullName>
    </submittedName>
</protein>
<dbReference type="InterPro" id="IPR036005">
    <property type="entry name" value="Creatinase/aminopeptidase-like"/>
</dbReference>
<dbReference type="EMBL" id="NOJY02000022">
    <property type="protein sequence ID" value="RDY26677.1"/>
    <property type="molecule type" value="Genomic_DNA"/>
</dbReference>
<keyword evidence="4" id="KW-1185">Reference proteome</keyword>
<dbReference type="Pfam" id="PF01321">
    <property type="entry name" value="Creatinase_N"/>
    <property type="match status" value="1"/>
</dbReference>
<comment type="caution">
    <text evidence="3">The sequence shown here is derived from an EMBL/GenBank/DDBJ whole genome shotgun (WGS) entry which is preliminary data.</text>
</comment>
<dbReference type="AlphaFoldDB" id="A0A371J1Y2"/>
<evidence type="ECO:0000313" key="4">
    <source>
        <dbReference type="Proteomes" id="UP000215694"/>
    </source>
</evidence>
<dbReference type="PANTHER" id="PTHR46112:SF2">
    <property type="entry name" value="XAA-PRO AMINOPEPTIDASE P-RELATED"/>
    <property type="match status" value="1"/>
</dbReference>
<dbReference type="OrthoDB" id="9806388at2"/>
<accession>A0A371J1Y2</accession>
<keyword evidence="3" id="KW-0031">Aminopeptidase</keyword>
<dbReference type="Gene3D" id="3.40.350.10">
    <property type="entry name" value="Creatinase/prolidase N-terminal domain"/>
    <property type="match status" value="1"/>
</dbReference>
<dbReference type="RefSeq" id="WP_094366852.1">
    <property type="nucleotide sequence ID" value="NZ_NOJY02000022.1"/>
</dbReference>
<dbReference type="Pfam" id="PF00557">
    <property type="entry name" value="Peptidase_M24"/>
    <property type="match status" value="1"/>
</dbReference>
<dbReference type="Proteomes" id="UP000215694">
    <property type="component" value="Unassembled WGS sequence"/>
</dbReference>
<dbReference type="Gene3D" id="3.90.230.10">
    <property type="entry name" value="Creatinase/methionine aminopeptidase superfamily"/>
    <property type="match status" value="1"/>
</dbReference>
<evidence type="ECO:0000259" key="1">
    <source>
        <dbReference type="Pfam" id="PF00557"/>
    </source>
</evidence>
<gene>
    <name evidence="3" type="ORF">CHL78_012595</name>
</gene>
<keyword evidence="3" id="KW-0645">Protease</keyword>
<dbReference type="InterPro" id="IPR000587">
    <property type="entry name" value="Creatinase_N"/>
</dbReference>
<dbReference type="GO" id="GO:0004177">
    <property type="term" value="F:aminopeptidase activity"/>
    <property type="evidence" value="ECO:0007669"/>
    <property type="project" value="UniProtKB-KW"/>
</dbReference>
<dbReference type="InterPro" id="IPR050659">
    <property type="entry name" value="Peptidase_M24B"/>
</dbReference>
<sequence>MKPKTSKIKNLLKKHSIDGAIVNSPENFTYITAYSSHQHTVSRQPHFAVAVLDNKEGTKPVAIGMDFESEAFSDYMDCIVKKYSTWVGAKTFDQVIANQEVAQNSKFVTSLDVVVETIKELELENKIIGLELDYLPVNYYESLKERLPEANFVNISNIFLEARAIKEDDEIEYFRKLARVADEALNYTSQFVDIGVTERELFDIYCKKVMESGICFPSGWSSFCAGENSGRLCRSTDRKIKNGDIVKFDGGVNGDTNFYTTDFSRTWIVGDAHPVAYELKEKLCEAQKLMIDAIKPGLTFADLFKIGFDHVKADYKFYERGHLGHSISMGPQTADAPFVSLNEKRTLEEGMIICIETPFYMTGFGGFNIEDMILVTKDGCEVLTPLTPHWQNKDNCK</sequence>
<dbReference type="InterPro" id="IPR000994">
    <property type="entry name" value="Pept_M24"/>
</dbReference>
<reference evidence="3 4" key="1">
    <citation type="journal article" date="2017" name="Genome Announc.">
        <title>Draft Genome Sequence of Romboutsia weinsteinii sp. nov. Strain CCRI-19649(T) Isolated from Surface Water.</title>
        <authorList>
            <person name="Maheux A.F."/>
            <person name="Boudreau D.K."/>
            <person name="Berube E."/>
            <person name="Boissinot M."/>
            <person name="Cantin P."/>
            <person name="Raymond F."/>
            <person name="Corbeil J."/>
            <person name="Omar R.F."/>
            <person name="Bergeron M.G."/>
        </authorList>
    </citation>
    <scope>NUCLEOTIDE SEQUENCE [LARGE SCALE GENOMIC DNA]</scope>
    <source>
        <strain evidence="3 4">CCRI-19649</strain>
    </source>
</reference>
<dbReference type="SUPFAM" id="SSF53092">
    <property type="entry name" value="Creatinase/prolidase N-terminal domain"/>
    <property type="match status" value="1"/>
</dbReference>
<proteinExistence type="predicted"/>
<evidence type="ECO:0000259" key="2">
    <source>
        <dbReference type="Pfam" id="PF01321"/>
    </source>
</evidence>
<dbReference type="PANTHER" id="PTHR46112">
    <property type="entry name" value="AMINOPEPTIDASE"/>
    <property type="match status" value="1"/>
</dbReference>
<keyword evidence="3" id="KW-0378">Hydrolase</keyword>
<feature type="domain" description="Peptidase M24" evidence="1">
    <location>
        <begin position="173"/>
        <end position="377"/>
    </location>
</feature>
<name>A0A371J1Y2_9FIRM</name>
<dbReference type="InterPro" id="IPR029149">
    <property type="entry name" value="Creatin/AminoP/Spt16_N"/>
</dbReference>
<evidence type="ECO:0000313" key="3">
    <source>
        <dbReference type="EMBL" id="RDY26677.1"/>
    </source>
</evidence>
<organism evidence="3 4">
    <name type="scientific">Romboutsia weinsteinii</name>
    <dbReference type="NCBI Taxonomy" id="2020949"/>
    <lineage>
        <taxon>Bacteria</taxon>
        <taxon>Bacillati</taxon>
        <taxon>Bacillota</taxon>
        <taxon>Clostridia</taxon>
        <taxon>Peptostreptococcales</taxon>
        <taxon>Peptostreptococcaceae</taxon>
        <taxon>Romboutsia</taxon>
    </lineage>
</organism>
<dbReference type="SUPFAM" id="SSF55920">
    <property type="entry name" value="Creatinase/aminopeptidase"/>
    <property type="match status" value="1"/>
</dbReference>
<feature type="domain" description="Creatinase N-terminal" evidence="2">
    <location>
        <begin position="6"/>
        <end position="165"/>
    </location>
</feature>